<evidence type="ECO:0000313" key="2">
    <source>
        <dbReference type="EMBL" id="TLX78785.1"/>
    </source>
</evidence>
<protein>
    <submittedName>
        <fullName evidence="2">Uncharacterized protein</fullName>
    </submittedName>
</protein>
<dbReference type="EMBL" id="SWDV01000010">
    <property type="protein sequence ID" value="TLX78785.1"/>
    <property type="molecule type" value="Genomic_DNA"/>
</dbReference>
<feature type="transmembrane region" description="Helical" evidence="1">
    <location>
        <begin position="63"/>
        <end position="83"/>
    </location>
</feature>
<keyword evidence="1" id="KW-1133">Transmembrane helix</keyword>
<reference evidence="2 3" key="1">
    <citation type="submission" date="2019-04" db="EMBL/GenBank/DDBJ databases">
        <authorList>
            <person name="Li M."/>
        </authorList>
    </citation>
    <scope>NUCLEOTIDE SEQUENCE [LARGE SCALE GENOMIC DNA]</scope>
    <source>
        <strain evidence="2 3">LAM1902</strain>
    </source>
</reference>
<dbReference type="RefSeq" id="WP_138521607.1">
    <property type="nucleotide sequence ID" value="NZ_JAOCBK010000005.1"/>
</dbReference>
<proteinExistence type="predicted"/>
<organism evidence="2 3">
    <name type="scientific">Pseudomonas nicosulfuronedens</name>
    <dbReference type="NCBI Taxonomy" id="2571105"/>
    <lineage>
        <taxon>Bacteria</taxon>
        <taxon>Pseudomonadati</taxon>
        <taxon>Pseudomonadota</taxon>
        <taxon>Gammaproteobacteria</taxon>
        <taxon>Pseudomonadales</taxon>
        <taxon>Pseudomonadaceae</taxon>
        <taxon>Pseudomonas</taxon>
    </lineage>
</organism>
<feature type="transmembrane region" description="Helical" evidence="1">
    <location>
        <begin position="32"/>
        <end position="51"/>
    </location>
</feature>
<dbReference type="OrthoDB" id="6870218at2"/>
<dbReference type="AlphaFoldDB" id="A0A5R9R7B6"/>
<comment type="caution">
    <text evidence="2">The sequence shown here is derived from an EMBL/GenBank/DDBJ whole genome shotgun (WGS) entry which is preliminary data.</text>
</comment>
<name>A0A5R9R7B6_9PSED</name>
<accession>A0A5R9R7B6</accession>
<evidence type="ECO:0000256" key="1">
    <source>
        <dbReference type="SAM" id="Phobius"/>
    </source>
</evidence>
<feature type="transmembrane region" description="Helical" evidence="1">
    <location>
        <begin position="126"/>
        <end position="146"/>
    </location>
</feature>
<evidence type="ECO:0000313" key="3">
    <source>
        <dbReference type="Proteomes" id="UP000306635"/>
    </source>
</evidence>
<feature type="transmembrane region" description="Helical" evidence="1">
    <location>
        <begin position="153"/>
        <end position="171"/>
    </location>
</feature>
<keyword evidence="1" id="KW-0472">Membrane</keyword>
<keyword evidence="1" id="KW-0812">Transmembrane</keyword>
<keyword evidence="3" id="KW-1185">Reference proteome</keyword>
<gene>
    <name evidence="2" type="ORF">FAS41_09600</name>
</gene>
<sequence>MLTGLGVTRLLTSVVATLRSRAVAAIDWLPMLWAASIFLAQLDYWWVVHDLKSLVPQWTYPQFLKLLVSPLLLFFAAALILPLGELKPGESHHEIFNSHGHWALMALGAYQLQTIWEEVDYWQVSLLSRTNLVLLAFAVAPILAFFGSRRYNWVIAGTFLAGSVYFIFVNVNTLD</sequence>
<dbReference type="Proteomes" id="UP000306635">
    <property type="component" value="Unassembled WGS sequence"/>
</dbReference>